<comment type="subcellular location">
    <subcellularLocation>
        <location evidence="1">Nucleus</location>
    </subcellularLocation>
</comment>
<feature type="compositionally biased region" description="Low complexity" evidence="6">
    <location>
        <begin position="122"/>
        <end position="133"/>
    </location>
</feature>
<dbReference type="InterPro" id="IPR036864">
    <property type="entry name" value="Zn2-C6_fun-type_DNA-bd_sf"/>
</dbReference>
<accession>G9NP50</accession>
<dbReference type="OrthoDB" id="1600564at2759"/>
<dbReference type="Gene3D" id="4.10.240.10">
    <property type="entry name" value="Zn(2)-C6 fungal-type DNA-binding domain"/>
    <property type="match status" value="1"/>
</dbReference>
<gene>
    <name evidence="7" type="ORF">TRIATDRAFT_90315</name>
</gene>
<keyword evidence="8" id="KW-1185">Reference proteome</keyword>
<organism evidence="7 8">
    <name type="scientific">Hypocrea atroviridis (strain ATCC 20476 / IMI 206040)</name>
    <name type="common">Trichoderma atroviride</name>
    <dbReference type="NCBI Taxonomy" id="452589"/>
    <lineage>
        <taxon>Eukaryota</taxon>
        <taxon>Fungi</taxon>
        <taxon>Dikarya</taxon>
        <taxon>Ascomycota</taxon>
        <taxon>Pezizomycotina</taxon>
        <taxon>Sordariomycetes</taxon>
        <taxon>Hypocreomycetidae</taxon>
        <taxon>Hypocreales</taxon>
        <taxon>Hypocreaceae</taxon>
        <taxon>Trichoderma</taxon>
    </lineage>
</organism>
<evidence type="ECO:0000313" key="7">
    <source>
        <dbReference type="EMBL" id="EHK47835.1"/>
    </source>
</evidence>
<evidence type="ECO:0000256" key="6">
    <source>
        <dbReference type="SAM" id="MobiDB-lite"/>
    </source>
</evidence>
<dbReference type="InterPro" id="IPR051089">
    <property type="entry name" value="prtT"/>
</dbReference>
<dbReference type="SUPFAM" id="SSF57701">
    <property type="entry name" value="Zn2/Cys6 DNA-binding domain"/>
    <property type="match status" value="1"/>
</dbReference>
<dbReference type="GeneID" id="25786338"/>
<evidence type="ECO:0008006" key="9">
    <source>
        <dbReference type="Google" id="ProtNLM"/>
    </source>
</evidence>
<dbReference type="Proteomes" id="UP000005426">
    <property type="component" value="Unassembled WGS sequence"/>
</dbReference>
<dbReference type="KEGG" id="tatv:25786338"/>
<evidence type="ECO:0000256" key="3">
    <source>
        <dbReference type="ARBA" id="ARBA00023125"/>
    </source>
</evidence>
<evidence type="ECO:0000313" key="8">
    <source>
        <dbReference type="Proteomes" id="UP000005426"/>
    </source>
</evidence>
<evidence type="ECO:0000256" key="1">
    <source>
        <dbReference type="ARBA" id="ARBA00004123"/>
    </source>
</evidence>
<dbReference type="AlphaFoldDB" id="G9NP50"/>
<dbReference type="PANTHER" id="PTHR31845:SF32">
    <property type="entry name" value="MISCELLANEOUS ZN(II)2CYS6 TRANSCRIPTION FACTOR (EUROFUNG)-RELATED"/>
    <property type="match status" value="1"/>
</dbReference>
<dbReference type="STRING" id="452589.G9NP50"/>
<evidence type="ECO:0000256" key="4">
    <source>
        <dbReference type="ARBA" id="ARBA00023163"/>
    </source>
</evidence>
<sequence>MNQPTTTGVGRGGYGRACMTCFKAKTRCLRPKVGAACVRCSRLAKECVAAPAGRRTNLGQGSTQAGCSKTAKIEQKLDSLVAILQSRVPSTLSQKENLLSRGSLTGGEAHQNVTTTSIEDALSSTPFSSPTSLHAPTGDPEASRISQMERDIISLLGQDAENALDFFRCRILPAFPFMHIPASLTARAVCKTYPSLWLCIISITSKSLAQKRVLGDMIRKNLAQGILVDEKRNMDLLLACIAYMGWVHHHMKEEPRLTTWVRLATTVILDLRLNQSPADEARESQANDSVEKRRAVLGAYLTSSIVCNFQNSETLFQWTPYMEDCLQDLAHAPQWIGDKVLVSQIKFHRVIDQIPCSLREKLEPGVIIPFAMALHGHLQEVHTNLSQDLKQNNIILLYFHSVKLLVDEIEFNSYVPDAGKININANASPVTQMQRLQCLHRCLGSVDAWCSTFFSMSSDVYFESPFAVVSHQLSRILKMLVNLTFLCESGWDCNEVRAKVDLFDTIENVASGLDRLQYLLDGDDGVEGQSVKASRALRLNKSTIQAEFLSRQQSASGCAGADGGQLNPPELFCGNAGYPLNIFLDNQWTSEAWESVEVGEGWVASE</sequence>
<protein>
    <recommendedName>
        <fullName evidence="9">Zn(2)-C6 fungal-type domain-containing protein</fullName>
    </recommendedName>
</protein>
<keyword evidence="5" id="KW-0539">Nucleus</keyword>
<evidence type="ECO:0000256" key="2">
    <source>
        <dbReference type="ARBA" id="ARBA00023015"/>
    </source>
</evidence>
<dbReference type="GO" id="GO:0000981">
    <property type="term" value="F:DNA-binding transcription factor activity, RNA polymerase II-specific"/>
    <property type="evidence" value="ECO:0007669"/>
    <property type="project" value="InterPro"/>
</dbReference>
<feature type="region of interest" description="Disordered" evidence="6">
    <location>
        <begin position="121"/>
        <end position="143"/>
    </location>
</feature>
<dbReference type="OMA" id="GIDEAWM"/>
<dbReference type="EMBL" id="ABDG02000020">
    <property type="protein sequence ID" value="EHK47835.1"/>
    <property type="molecule type" value="Genomic_DNA"/>
</dbReference>
<keyword evidence="3" id="KW-0238">DNA-binding</keyword>
<proteinExistence type="predicted"/>
<keyword evidence="4" id="KW-0804">Transcription</keyword>
<name>G9NP50_HYPAI</name>
<dbReference type="GO" id="GO:0008270">
    <property type="term" value="F:zinc ion binding"/>
    <property type="evidence" value="ECO:0007669"/>
    <property type="project" value="InterPro"/>
</dbReference>
<keyword evidence="2" id="KW-0805">Transcription regulation</keyword>
<comment type="caution">
    <text evidence="7">The sequence shown here is derived from an EMBL/GenBank/DDBJ whole genome shotgun (WGS) entry which is preliminary data.</text>
</comment>
<dbReference type="HOGENOM" id="CLU_006524_7_0_1"/>
<dbReference type="GO" id="GO:0005634">
    <property type="term" value="C:nucleus"/>
    <property type="evidence" value="ECO:0007669"/>
    <property type="project" value="UniProtKB-SubCell"/>
</dbReference>
<dbReference type="GO" id="GO:0000976">
    <property type="term" value="F:transcription cis-regulatory region binding"/>
    <property type="evidence" value="ECO:0007669"/>
    <property type="project" value="TreeGrafter"/>
</dbReference>
<dbReference type="eggNOG" id="ENOG502SD7F">
    <property type="taxonomic scope" value="Eukaryota"/>
</dbReference>
<dbReference type="PANTHER" id="PTHR31845">
    <property type="entry name" value="FINGER DOMAIN PROTEIN, PUTATIVE-RELATED"/>
    <property type="match status" value="1"/>
</dbReference>
<evidence type="ECO:0000256" key="5">
    <source>
        <dbReference type="ARBA" id="ARBA00023242"/>
    </source>
</evidence>
<reference evidence="7 8" key="1">
    <citation type="journal article" date="2011" name="Genome Biol.">
        <title>Comparative genome sequence analysis underscores mycoparasitism as the ancestral life style of Trichoderma.</title>
        <authorList>
            <person name="Kubicek C.P."/>
            <person name="Herrera-Estrella A."/>
            <person name="Seidl-Seiboth V."/>
            <person name="Martinez D.A."/>
            <person name="Druzhinina I.S."/>
            <person name="Thon M."/>
            <person name="Zeilinger S."/>
            <person name="Casas-Flores S."/>
            <person name="Horwitz B.A."/>
            <person name="Mukherjee P.K."/>
            <person name="Mukherjee M."/>
            <person name="Kredics L."/>
            <person name="Alcaraz L.D."/>
            <person name="Aerts A."/>
            <person name="Antal Z."/>
            <person name="Atanasova L."/>
            <person name="Cervantes-Badillo M.G."/>
            <person name="Challacombe J."/>
            <person name="Chertkov O."/>
            <person name="McCluskey K."/>
            <person name="Coulpier F."/>
            <person name="Deshpande N."/>
            <person name="von Doehren H."/>
            <person name="Ebbole D.J."/>
            <person name="Esquivel-Naranjo E.U."/>
            <person name="Fekete E."/>
            <person name="Flipphi M."/>
            <person name="Glaser F."/>
            <person name="Gomez-Rodriguez E.Y."/>
            <person name="Gruber S."/>
            <person name="Han C."/>
            <person name="Henrissat B."/>
            <person name="Hermosa R."/>
            <person name="Hernandez-Onate M."/>
            <person name="Karaffa L."/>
            <person name="Kosti I."/>
            <person name="Le Crom S."/>
            <person name="Lindquist E."/>
            <person name="Lucas S."/>
            <person name="Luebeck M."/>
            <person name="Luebeck P.S."/>
            <person name="Margeot A."/>
            <person name="Metz B."/>
            <person name="Misra M."/>
            <person name="Nevalainen H."/>
            <person name="Omann M."/>
            <person name="Packer N."/>
            <person name="Perrone G."/>
            <person name="Uresti-Rivera E.E."/>
            <person name="Salamov A."/>
            <person name="Schmoll M."/>
            <person name="Seiboth B."/>
            <person name="Shapiro H."/>
            <person name="Sukno S."/>
            <person name="Tamayo-Ramos J.A."/>
            <person name="Tisch D."/>
            <person name="Wiest A."/>
            <person name="Wilkinson H.H."/>
            <person name="Zhang M."/>
            <person name="Coutinho P.M."/>
            <person name="Kenerley C.M."/>
            <person name="Monte E."/>
            <person name="Baker S.E."/>
            <person name="Grigoriev I.V."/>
        </authorList>
    </citation>
    <scope>NUCLEOTIDE SEQUENCE [LARGE SCALE GENOMIC DNA]</scope>
    <source>
        <strain evidence="8">ATCC 20476 / IMI 206040</strain>
    </source>
</reference>